<evidence type="ECO:0000313" key="2">
    <source>
        <dbReference type="Proteomes" id="UP001358586"/>
    </source>
</evidence>
<dbReference type="PANTHER" id="PTHR47926:SF525">
    <property type="entry name" value="EMB2261"/>
    <property type="match status" value="1"/>
</dbReference>
<keyword evidence="2" id="KW-1185">Reference proteome</keyword>
<dbReference type="Proteomes" id="UP001358586">
    <property type="component" value="Chromosome 13"/>
</dbReference>
<protein>
    <recommendedName>
        <fullName evidence="3">Pentatricopeptide repeat-containing protein</fullName>
    </recommendedName>
</protein>
<accession>A0ABR0MCQ8</accession>
<dbReference type="InterPro" id="IPR011990">
    <property type="entry name" value="TPR-like_helical_dom_sf"/>
</dbReference>
<dbReference type="PANTHER" id="PTHR47926">
    <property type="entry name" value="PENTATRICOPEPTIDE REPEAT-CONTAINING PROTEIN"/>
    <property type="match status" value="1"/>
</dbReference>
<dbReference type="Pfam" id="PF20431">
    <property type="entry name" value="E_motif"/>
    <property type="match status" value="1"/>
</dbReference>
<evidence type="ECO:0000313" key="1">
    <source>
        <dbReference type="EMBL" id="KAK5770895.1"/>
    </source>
</evidence>
<sequence length="101" mass="11220">MADLLGCAGLLEEAESLIEDSDFKDDSCLWAVILAACSTSTNSSTAERIAREMVQLTPHQQVSLVVLANVYKAVGRWDDAFKLNKLMKDREVKKTEANHTY</sequence>
<reference evidence="1 2" key="1">
    <citation type="submission" date="2023-03" db="EMBL/GenBank/DDBJ databases">
        <title>WGS of Gossypium arboreum.</title>
        <authorList>
            <person name="Yu D."/>
        </authorList>
    </citation>
    <scope>NUCLEOTIDE SEQUENCE [LARGE SCALE GENOMIC DNA]</scope>
    <source>
        <tissue evidence="1">Leaf</tissue>
    </source>
</reference>
<gene>
    <name evidence="1" type="ORF">PVK06_047052</name>
</gene>
<dbReference type="InterPro" id="IPR046960">
    <property type="entry name" value="PPR_At4g14850-like_plant"/>
</dbReference>
<dbReference type="EMBL" id="JARKNE010000013">
    <property type="protein sequence ID" value="KAK5770895.1"/>
    <property type="molecule type" value="Genomic_DNA"/>
</dbReference>
<proteinExistence type="predicted"/>
<organism evidence="1 2">
    <name type="scientific">Gossypium arboreum</name>
    <name type="common">Tree cotton</name>
    <name type="synonym">Gossypium nanking</name>
    <dbReference type="NCBI Taxonomy" id="29729"/>
    <lineage>
        <taxon>Eukaryota</taxon>
        <taxon>Viridiplantae</taxon>
        <taxon>Streptophyta</taxon>
        <taxon>Embryophyta</taxon>
        <taxon>Tracheophyta</taxon>
        <taxon>Spermatophyta</taxon>
        <taxon>Magnoliopsida</taxon>
        <taxon>eudicotyledons</taxon>
        <taxon>Gunneridae</taxon>
        <taxon>Pentapetalae</taxon>
        <taxon>rosids</taxon>
        <taxon>malvids</taxon>
        <taxon>Malvales</taxon>
        <taxon>Malvaceae</taxon>
        <taxon>Malvoideae</taxon>
        <taxon>Gossypium</taxon>
    </lineage>
</organism>
<evidence type="ECO:0008006" key="3">
    <source>
        <dbReference type="Google" id="ProtNLM"/>
    </source>
</evidence>
<dbReference type="InterPro" id="IPR046848">
    <property type="entry name" value="E_motif"/>
</dbReference>
<dbReference type="Gene3D" id="1.25.40.10">
    <property type="entry name" value="Tetratricopeptide repeat domain"/>
    <property type="match status" value="1"/>
</dbReference>
<name>A0ABR0MCQ8_GOSAR</name>
<comment type="caution">
    <text evidence="1">The sequence shown here is derived from an EMBL/GenBank/DDBJ whole genome shotgun (WGS) entry which is preliminary data.</text>
</comment>